<dbReference type="GO" id="GO:0004984">
    <property type="term" value="F:olfactory receptor activity"/>
    <property type="evidence" value="ECO:0007669"/>
    <property type="project" value="InterPro"/>
</dbReference>
<dbReference type="SMART" id="SM01381">
    <property type="entry name" value="7TM_GPCR_Srsx"/>
    <property type="match status" value="1"/>
</dbReference>
<keyword evidence="16" id="KW-1185">Reference proteome</keyword>
<keyword evidence="4 13" id="KW-0716">Sensory transduction</keyword>
<evidence type="ECO:0000259" key="14">
    <source>
        <dbReference type="PROSITE" id="PS50262"/>
    </source>
</evidence>
<dbReference type="eggNOG" id="ENOG502T9M5">
    <property type="taxonomic scope" value="Eukaryota"/>
</dbReference>
<dbReference type="InterPro" id="IPR000276">
    <property type="entry name" value="GPCR_Rhodpsn"/>
</dbReference>
<keyword evidence="11 12" id="KW-0807">Transducer</keyword>
<feature type="transmembrane region" description="Helical" evidence="13">
    <location>
        <begin position="307"/>
        <end position="325"/>
    </location>
</feature>
<dbReference type="PANTHER" id="PTHR48001">
    <property type="entry name" value="OLFACTORY RECEPTOR"/>
    <property type="match status" value="1"/>
</dbReference>
<evidence type="ECO:0000256" key="7">
    <source>
        <dbReference type="ARBA" id="ARBA00022989"/>
    </source>
</evidence>
<accession>A0A091D544</accession>
<protein>
    <recommendedName>
        <fullName evidence="13">Olfactory receptor</fullName>
    </recommendedName>
</protein>
<keyword evidence="8 12" id="KW-0297">G-protein coupled receptor</keyword>
<evidence type="ECO:0000313" key="16">
    <source>
        <dbReference type="Proteomes" id="UP000028990"/>
    </source>
</evidence>
<keyword evidence="3 13" id="KW-1003">Cell membrane</keyword>
<feature type="transmembrane region" description="Helical" evidence="13">
    <location>
        <begin position="101"/>
        <end position="123"/>
    </location>
</feature>
<evidence type="ECO:0000256" key="9">
    <source>
        <dbReference type="ARBA" id="ARBA00023136"/>
    </source>
</evidence>
<dbReference type="PRINTS" id="PR00245">
    <property type="entry name" value="OLFACTORYR"/>
</dbReference>
<feature type="transmembrane region" description="Helical" evidence="13">
    <location>
        <begin position="200"/>
        <end position="222"/>
    </location>
</feature>
<reference evidence="15 16" key="1">
    <citation type="submission" date="2013-11" db="EMBL/GenBank/DDBJ databases">
        <title>The Damaraland mole rat (Fukomys damarensis) genome and evolution of African mole rats.</title>
        <authorList>
            <person name="Gladyshev V.N."/>
            <person name="Fang X."/>
        </authorList>
    </citation>
    <scope>NUCLEOTIDE SEQUENCE [LARGE SCALE GENOMIC DNA]</scope>
    <source>
        <tissue evidence="15">Liver</tissue>
    </source>
</reference>
<comment type="similarity">
    <text evidence="2 12">Belongs to the G-protein coupled receptor 1 family.</text>
</comment>
<name>A0A091D544_FUKDA</name>
<dbReference type="GO" id="GO:0005886">
    <property type="term" value="C:plasma membrane"/>
    <property type="evidence" value="ECO:0007669"/>
    <property type="project" value="UniProtKB-SubCell"/>
</dbReference>
<evidence type="ECO:0000256" key="4">
    <source>
        <dbReference type="ARBA" id="ARBA00022606"/>
    </source>
</evidence>
<comment type="subcellular location">
    <subcellularLocation>
        <location evidence="1 13">Cell membrane</location>
        <topology evidence="1 13">Multi-pass membrane protein</topology>
    </subcellularLocation>
</comment>
<evidence type="ECO:0000256" key="3">
    <source>
        <dbReference type="ARBA" id="ARBA00022475"/>
    </source>
</evidence>
<keyword evidence="5 12" id="KW-0812">Transmembrane</keyword>
<dbReference type="PROSITE" id="PS50262">
    <property type="entry name" value="G_PROTEIN_RECEP_F1_2"/>
    <property type="match status" value="1"/>
</dbReference>
<dbReference type="PROSITE" id="PS00237">
    <property type="entry name" value="G_PROTEIN_RECEP_F1_1"/>
    <property type="match status" value="1"/>
</dbReference>
<dbReference type="EMBL" id="KN123348">
    <property type="protein sequence ID" value="KFO25618.1"/>
    <property type="molecule type" value="Genomic_DNA"/>
</dbReference>
<evidence type="ECO:0000256" key="11">
    <source>
        <dbReference type="ARBA" id="ARBA00023224"/>
    </source>
</evidence>
<dbReference type="Proteomes" id="UP000028990">
    <property type="component" value="Unassembled WGS sequence"/>
</dbReference>
<feature type="transmembrane region" description="Helical" evidence="13">
    <location>
        <begin position="143"/>
        <end position="161"/>
    </location>
</feature>
<evidence type="ECO:0000256" key="12">
    <source>
        <dbReference type="RuleBase" id="RU000688"/>
    </source>
</evidence>
<dbReference type="OrthoDB" id="9631331at2759"/>
<feature type="transmembrane region" description="Helical" evidence="13">
    <location>
        <begin position="29"/>
        <end position="50"/>
    </location>
</feature>
<dbReference type="OMA" id="FRGDIRT"/>
<dbReference type="FunFam" id="1.20.1070.10:FF:000009">
    <property type="entry name" value="Olfactory receptor"/>
    <property type="match status" value="1"/>
</dbReference>
<dbReference type="Pfam" id="PF13853">
    <property type="entry name" value="7tm_4"/>
    <property type="match status" value="1"/>
</dbReference>
<evidence type="ECO:0000256" key="1">
    <source>
        <dbReference type="ARBA" id="ARBA00004651"/>
    </source>
</evidence>
<evidence type="ECO:0000256" key="10">
    <source>
        <dbReference type="ARBA" id="ARBA00023170"/>
    </source>
</evidence>
<organism evidence="15 16">
    <name type="scientific">Fukomys damarensis</name>
    <name type="common">Damaraland mole rat</name>
    <name type="synonym">Cryptomys damarensis</name>
    <dbReference type="NCBI Taxonomy" id="885580"/>
    <lineage>
        <taxon>Eukaryota</taxon>
        <taxon>Metazoa</taxon>
        <taxon>Chordata</taxon>
        <taxon>Craniata</taxon>
        <taxon>Vertebrata</taxon>
        <taxon>Euteleostomi</taxon>
        <taxon>Mammalia</taxon>
        <taxon>Eutheria</taxon>
        <taxon>Euarchontoglires</taxon>
        <taxon>Glires</taxon>
        <taxon>Rodentia</taxon>
        <taxon>Hystricomorpha</taxon>
        <taxon>Bathyergidae</taxon>
        <taxon>Fukomys</taxon>
    </lineage>
</organism>
<evidence type="ECO:0000256" key="8">
    <source>
        <dbReference type="ARBA" id="ARBA00023040"/>
    </source>
</evidence>
<evidence type="ECO:0000256" key="13">
    <source>
        <dbReference type="RuleBase" id="RU363047"/>
    </source>
</evidence>
<feature type="domain" description="G-protein coupled receptors family 1 profile" evidence="14">
    <location>
        <begin position="44"/>
        <end position="293"/>
    </location>
</feature>
<keyword evidence="7 13" id="KW-1133">Transmembrane helix</keyword>
<dbReference type="AlphaFoldDB" id="A0A091D544"/>
<dbReference type="InterPro" id="IPR000725">
    <property type="entry name" value="Olfact_rcpt"/>
</dbReference>
<evidence type="ECO:0000256" key="6">
    <source>
        <dbReference type="ARBA" id="ARBA00022725"/>
    </source>
</evidence>
<sequence>MENTEPINQTAVSDFLLLGLTDDPEVQSFIFRLFLLMYLTNILGNLLIILTVTFDSHLHTPMYFFLSNLSFTDICISSTTIPKMLVNIQTKSQSISYTSCFTQITLVVIFAYLENFLLAVMAYDRYVAICHPLRYMDIMSPRLCGLLVLLSLLFSIGDGQIHTLRALQLSFCTDLEIPHFFCELAQVIKIACSDTVIDNILIYVSICIVGGITLGGIIFSYIRIVSSVLGMPSRGAKYKAFSTCGSHLSVVSLFYGTVCGVYISAAVTDSSRKTAVASVMYSVVPQMLNPFIYSLRNREIKVSLRKLIGRMLSFLCCFIGFRPTGAKDFSMTEFFMK</sequence>
<dbReference type="GO" id="GO:0004930">
    <property type="term" value="F:G protein-coupled receptor activity"/>
    <property type="evidence" value="ECO:0007669"/>
    <property type="project" value="UniProtKB-KW"/>
</dbReference>
<dbReference type="CDD" id="cd15234">
    <property type="entry name" value="7tmA_OR7-like"/>
    <property type="match status" value="1"/>
</dbReference>
<dbReference type="STRING" id="885580.ENSFDAP00000013688"/>
<dbReference type="PRINTS" id="PR00237">
    <property type="entry name" value="GPCRRHODOPSN"/>
</dbReference>
<evidence type="ECO:0000256" key="5">
    <source>
        <dbReference type="ARBA" id="ARBA00022692"/>
    </source>
</evidence>
<feature type="transmembrane region" description="Helical" evidence="13">
    <location>
        <begin position="275"/>
        <end position="295"/>
    </location>
</feature>
<keyword evidence="10 12" id="KW-0675">Receptor</keyword>
<gene>
    <name evidence="15" type="ORF">H920_12991</name>
</gene>
<proteinExistence type="inferred from homology"/>
<evidence type="ECO:0000313" key="15">
    <source>
        <dbReference type="EMBL" id="KFO25618.1"/>
    </source>
</evidence>
<evidence type="ECO:0000256" key="2">
    <source>
        <dbReference type="ARBA" id="ARBA00010663"/>
    </source>
</evidence>
<feature type="transmembrane region" description="Helical" evidence="13">
    <location>
        <begin position="62"/>
        <end position="81"/>
    </location>
</feature>
<dbReference type="Gene3D" id="1.20.1070.10">
    <property type="entry name" value="Rhodopsin 7-helix transmembrane proteins"/>
    <property type="match status" value="1"/>
</dbReference>
<feature type="transmembrane region" description="Helical" evidence="13">
    <location>
        <begin position="243"/>
        <end position="263"/>
    </location>
</feature>
<keyword evidence="9 13" id="KW-0472">Membrane</keyword>
<dbReference type="InterPro" id="IPR017452">
    <property type="entry name" value="GPCR_Rhodpsn_7TM"/>
</dbReference>
<keyword evidence="6 13" id="KW-0552">Olfaction</keyword>
<dbReference type="SUPFAM" id="SSF81321">
    <property type="entry name" value="Family A G protein-coupled receptor-like"/>
    <property type="match status" value="1"/>
</dbReference>
<dbReference type="FunFam" id="1.10.1220.70:FF:000001">
    <property type="entry name" value="Olfactory receptor"/>
    <property type="match status" value="1"/>
</dbReference>